<dbReference type="InterPro" id="IPR001264">
    <property type="entry name" value="Glyco_trans_51"/>
</dbReference>
<keyword evidence="2" id="KW-0808">Transferase</keyword>
<keyword evidence="3" id="KW-0812">Transmembrane</keyword>
<dbReference type="PANTHER" id="PTHR32282">
    <property type="entry name" value="BINDING PROTEIN TRANSPEPTIDASE, PUTATIVE-RELATED"/>
    <property type="match status" value="1"/>
</dbReference>
<dbReference type="STRING" id="1245469.S58_50250"/>
<dbReference type="InterPro" id="IPR023346">
    <property type="entry name" value="Lysozyme-like_dom_sf"/>
</dbReference>
<dbReference type="SUPFAM" id="SSF53955">
    <property type="entry name" value="Lysozyme-like"/>
    <property type="match status" value="1"/>
</dbReference>
<keyword evidence="3" id="KW-1133">Transmembrane helix</keyword>
<dbReference type="Pfam" id="PF00912">
    <property type="entry name" value="Transgly"/>
    <property type="match status" value="1"/>
</dbReference>
<dbReference type="GO" id="GO:0030288">
    <property type="term" value="C:outer membrane-bounded periplasmic space"/>
    <property type="evidence" value="ECO:0007669"/>
    <property type="project" value="TreeGrafter"/>
</dbReference>
<evidence type="ECO:0000313" key="6">
    <source>
        <dbReference type="Proteomes" id="UP000011841"/>
    </source>
</evidence>
<evidence type="ECO:0000256" key="2">
    <source>
        <dbReference type="ARBA" id="ARBA00022679"/>
    </source>
</evidence>
<dbReference type="HOGENOM" id="CLU_1101219_0_0_5"/>
<dbReference type="eggNOG" id="COG0744">
    <property type="taxonomic scope" value="Bacteria"/>
</dbReference>
<dbReference type="GO" id="GO:0009252">
    <property type="term" value="P:peptidoglycan biosynthetic process"/>
    <property type="evidence" value="ECO:0007669"/>
    <property type="project" value="TreeGrafter"/>
</dbReference>
<feature type="domain" description="Glycosyl transferase family 51" evidence="4">
    <location>
        <begin position="80"/>
        <end position="227"/>
    </location>
</feature>
<evidence type="ECO:0000256" key="3">
    <source>
        <dbReference type="SAM" id="Phobius"/>
    </source>
</evidence>
<keyword evidence="3" id="KW-0472">Membrane</keyword>
<dbReference type="AlphaFoldDB" id="M4ZB58"/>
<accession>M4ZB58</accession>
<evidence type="ECO:0000259" key="4">
    <source>
        <dbReference type="Pfam" id="PF00912"/>
    </source>
</evidence>
<dbReference type="GeneID" id="301818787"/>
<protein>
    <submittedName>
        <fullName evidence="5">Putative penicillin-binding protein 1A</fullName>
    </submittedName>
</protein>
<evidence type="ECO:0000313" key="5">
    <source>
        <dbReference type="EMBL" id="BAM91004.1"/>
    </source>
</evidence>
<evidence type="ECO:0000256" key="1">
    <source>
        <dbReference type="ARBA" id="ARBA00004752"/>
    </source>
</evidence>
<dbReference type="Gene3D" id="1.10.3810.10">
    <property type="entry name" value="Biosynthetic peptidoglycan transglycosylase-like"/>
    <property type="match status" value="1"/>
</dbReference>
<comment type="pathway">
    <text evidence="1">Cell wall biogenesis; peptidoglycan biosynthesis.</text>
</comment>
<proteinExistence type="predicted"/>
<gene>
    <name evidence="5" type="ORF">S58_50250</name>
</gene>
<organism evidence="5 6">
    <name type="scientific">Bradyrhizobium oligotrophicum S58</name>
    <dbReference type="NCBI Taxonomy" id="1245469"/>
    <lineage>
        <taxon>Bacteria</taxon>
        <taxon>Pseudomonadati</taxon>
        <taxon>Pseudomonadota</taxon>
        <taxon>Alphaproteobacteria</taxon>
        <taxon>Hyphomicrobiales</taxon>
        <taxon>Nitrobacteraceae</taxon>
        <taxon>Bradyrhizobium</taxon>
    </lineage>
</organism>
<dbReference type="PANTHER" id="PTHR32282:SF33">
    <property type="entry name" value="PEPTIDOGLYCAN GLYCOSYLTRANSFERASE"/>
    <property type="match status" value="1"/>
</dbReference>
<dbReference type="Proteomes" id="UP000011841">
    <property type="component" value="Chromosome"/>
</dbReference>
<sequence>MNRNAFGGTNLLTMQRPRTKRLFILFGRSILAVLSLAVVLVLYAEGYVIWYFEYGLGLPTESQLAALPTTGPLCAANPGSSYVPLSEIPPLVRKAVVASEDRDFYERTSIGPLARLASNIVAGRRPGNSSIIHAVSRQCLWTLVPECCKGPNLEWQFGTQVFTGRIERTFTRDRILEAYLNNAYLGRGAYGAADAATAYFGKSLASLDIDEIALLLTRFRMPMTSRHDSEWRNLMLDRMLAAGLIDQAQATAAKAAPLSLIAGPLRKP</sequence>
<reference evidence="5 6" key="1">
    <citation type="journal article" date="2013" name="Appl. Environ. Microbiol.">
        <title>Genome analysis suggests that the soil oligotrophic bacterium Agromonas oligotrophica (Bradyrhizobium oligotrophicum) is a nitrogen-fixing symbiont of Aeschynomene indica.</title>
        <authorList>
            <person name="Okubo T."/>
            <person name="Fukushima S."/>
            <person name="Itakura M."/>
            <person name="Oshima K."/>
            <person name="Longtonglang A."/>
            <person name="Teaumroong N."/>
            <person name="Mitsui H."/>
            <person name="Hattori M."/>
            <person name="Hattori R."/>
            <person name="Hattori T."/>
            <person name="Minamisawa K."/>
        </authorList>
    </citation>
    <scope>NUCLEOTIDE SEQUENCE [LARGE SCALE GENOMIC DNA]</scope>
    <source>
        <strain evidence="5 6">S58</strain>
    </source>
</reference>
<name>M4ZB58_9BRAD</name>
<dbReference type="InterPro" id="IPR050396">
    <property type="entry name" value="Glycosyltr_51/Transpeptidase"/>
</dbReference>
<feature type="transmembrane region" description="Helical" evidence="3">
    <location>
        <begin position="22"/>
        <end position="44"/>
    </location>
</feature>
<dbReference type="RefSeq" id="WP_015668093.1">
    <property type="nucleotide sequence ID" value="NC_020453.1"/>
</dbReference>
<dbReference type="GO" id="GO:0008955">
    <property type="term" value="F:peptidoglycan glycosyltransferase activity"/>
    <property type="evidence" value="ECO:0007669"/>
    <property type="project" value="TreeGrafter"/>
</dbReference>
<dbReference type="PATRIC" id="fig|1245469.3.peg.5140"/>
<dbReference type="KEGG" id="aol:S58_50250"/>
<dbReference type="EMBL" id="AP012603">
    <property type="protein sequence ID" value="BAM91004.1"/>
    <property type="molecule type" value="Genomic_DNA"/>
</dbReference>
<dbReference type="InterPro" id="IPR036950">
    <property type="entry name" value="PBP_transglycosylase"/>
</dbReference>
<keyword evidence="6" id="KW-1185">Reference proteome</keyword>